<dbReference type="PANTHER" id="PTHR34473">
    <property type="entry name" value="UPF0699 TRANSMEMBRANE PROTEIN YDBS"/>
    <property type="match status" value="1"/>
</dbReference>
<dbReference type="OrthoDB" id="1750577at2"/>
<reference evidence="3 4" key="1">
    <citation type="journal article" date="2012" name="J. Bacteriol.">
        <title>Genome Sequence of Gallaecimonas xiamenensis Type Strain 3-C-1.</title>
        <authorList>
            <person name="Lai Q."/>
            <person name="Wang L."/>
            <person name="Wang W."/>
            <person name="Shao Z."/>
        </authorList>
    </citation>
    <scope>NUCLEOTIDE SEQUENCE [LARGE SCALE GENOMIC DNA]</scope>
    <source>
        <strain evidence="3 4">3-C-1</strain>
    </source>
</reference>
<dbReference type="eggNOG" id="COG3402">
    <property type="taxonomic scope" value="Bacteria"/>
</dbReference>
<feature type="domain" description="YdbS-like PH" evidence="2">
    <location>
        <begin position="81"/>
        <end position="158"/>
    </location>
</feature>
<evidence type="ECO:0000256" key="1">
    <source>
        <dbReference type="SAM" id="Phobius"/>
    </source>
</evidence>
<gene>
    <name evidence="3" type="ORF">B3C1_06533</name>
</gene>
<dbReference type="Proteomes" id="UP000006755">
    <property type="component" value="Unassembled WGS sequence"/>
</dbReference>
<evidence type="ECO:0000259" key="2">
    <source>
        <dbReference type="Pfam" id="PF03703"/>
    </source>
</evidence>
<dbReference type="InterPro" id="IPR005182">
    <property type="entry name" value="YdbS-like_PH"/>
</dbReference>
<dbReference type="RefSeq" id="WP_008483718.1">
    <property type="nucleotide sequence ID" value="NZ_AMRI01000007.1"/>
</dbReference>
<dbReference type="AlphaFoldDB" id="K2KEJ8"/>
<keyword evidence="1" id="KW-0472">Membrane</keyword>
<keyword evidence="4" id="KW-1185">Reference proteome</keyword>
<name>K2KEJ8_9GAMM</name>
<dbReference type="PANTHER" id="PTHR34473:SF3">
    <property type="entry name" value="TRANSMEMBRANE PROTEIN-RELATED"/>
    <property type="match status" value="1"/>
</dbReference>
<evidence type="ECO:0000313" key="4">
    <source>
        <dbReference type="Proteomes" id="UP000006755"/>
    </source>
</evidence>
<keyword evidence="1" id="KW-1133">Transmembrane helix</keyword>
<dbReference type="EMBL" id="AMRI01000007">
    <property type="protein sequence ID" value="EKE75715.1"/>
    <property type="molecule type" value="Genomic_DNA"/>
</dbReference>
<feature type="transmembrane region" description="Helical" evidence="1">
    <location>
        <begin position="30"/>
        <end position="49"/>
    </location>
</feature>
<accession>K2KEJ8</accession>
<sequence>MFHNHIVESLPQADALEWQPLSPKYPRQELAKALLFALVLLLAALALPVLVGHGWLLALSLPAALLLGGLLCLHRHRLAITFGYLVRERDIQSLGGVIWRAQTALSYCRIQHIAIEQGPWERHLGLATLNLFSAGSSSAELVIPGLEEAEAQRLRQWLLARIDRHD</sequence>
<proteinExistence type="predicted"/>
<keyword evidence="1" id="KW-0812">Transmembrane</keyword>
<dbReference type="Pfam" id="PF03703">
    <property type="entry name" value="bPH_2"/>
    <property type="match status" value="1"/>
</dbReference>
<comment type="caution">
    <text evidence="3">The sequence shown here is derived from an EMBL/GenBank/DDBJ whole genome shotgun (WGS) entry which is preliminary data.</text>
</comment>
<dbReference type="STRING" id="745411.B3C1_06533"/>
<organism evidence="3 4">
    <name type="scientific">Gallaecimonas xiamenensis 3-C-1</name>
    <dbReference type="NCBI Taxonomy" id="745411"/>
    <lineage>
        <taxon>Bacteria</taxon>
        <taxon>Pseudomonadati</taxon>
        <taxon>Pseudomonadota</taxon>
        <taxon>Gammaproteobacteria</taxon>
        <taxon>Enterobacterales</taxon>
        <taxon>Gallaecimonadaceae</taxon>
        <taxon>Gallaecimonas</taxon>
    </lineage>
</organism>
<protein>
    <submittedName>
        <fullName evidence="3">Membrane-flanked domain-containing protein</fullName>
    </submittedName>
</protein>
<evidence type="ECO:0000313" key="3">
    <source>
        <dbReference type="EMBL" id="EKE75715.1"/>
    </source>
</evidence>